<dbReference type="SUPFAM" id="SSF75304">
    <property type="entry name" value="Amidase signature (AS) enzymes"/>
    <property type="match status" value="1"/>
</dbReference>
<dbReference type="InterPro" id="IPR036928">
    <property type="entry name" value="AS_sf"/>
</dbReference>
<dbReference type="EMBL" id="JAUOPB010000007">
    <property type="protein sequence ID" value="MDO6422833.1"/>
    <property type="molecule type" value="Genomic_DNA"/>
</dbReference>
<dbReference type="RefSeq" id="WP_303492719.1">
    <property type="nucleotide sequence ID" value="NZ_JAUOPB010000007.1"/>
</dbReference>
<dbReference type="Gene3D" id="1.20.58.1700">
    <property type="match status" value="1"/>
</dbReference>
<dbReference type="Pfam" id="PF21986">
    <property type="entry name" value="AH_C"/>
    <property type="match status" value="1"/>
</dbReference>
<comment type="caution">
    <text evidence="3">The sequence shown here is derived from an EMBL/GenBank/DDBJ whole genome shotgun (WGS) entry which is preliminary data.</text>
</comment>
<gene>
    <name evidence="3" type="primary">atzF</name>
    <name evidence="3" type="ORF">Q4521_10135</name>
</gene>
<protein>
    <submittedName>
        <fullName evidence="3">Allophanate hydrolase</fullName>
        <ecNumber evidence="3">3.5.1.54</ecNumber>
    </submittedName>
</protein>
<feature type="domain" description="Allophanate hydrolase C-terminal" evidence="2">
    <location>
        <begin position="472"/>
        <end position="592"/>
    </location>
</feature>
<proteinExistence type="predicted"/>
<dbReference type="Pfam" id="PF01425">
    <property type="entry name" value="Amidase"/>
    <property type="match status" value="1"/>
</dbReference>
<dbReference type="PANTHER" id="PTHR11895">
    <property type="entry name" value="TRANSAMIDASE"/>
    <property type="match status" value="1"/>
</dbReference>
<dbReference type="GO" id="GO:0004039">
    <property type="term" value="F:allophanate hydrolase activity"/>
    <property type="evidence" value="ECO:0007669"/>
    <property type="project" value="UniProtKB-EC"/>
</dbReference>
<sequence>MIDLPLTIQAIKKAYAAKTISPRELILQLRSQALAQADFNAWITLLDEAQLESYFVALANKEIDELPLYGVPFAIKDNIDLAGVPTTAACPDFTYVPELSAPVVEALISAGAIPLGKTNLDQFATGLVGTRSPYGEGKNVFNQEYISGGSSAGSAIATALGQVAFALGTDTAGSGRVPAVLNNLIGHKPTKGLLSSRGVVPACRTLDCVSIFALHTEDAAQVLEVAAQFDEQDAYARVNTYANKKRYFGAVPSSFKFGVPDELDFFGNNETQALFQKSVEQLQQAGGTPVSISFAPFIEAAKLLYEGPWVAERWLATQKVKLESMLPVIQTIIGNGNNGKASDAFAAQYRLAELKRTCDGIMQGLDCVIAPTTPTVFTRAQIGEQPVKNNSILGTYTNFMNLLDYSATAVPVGFLSNGVGWGVTLFGNAFTDVTLLSFANILQRANATNMGATAYPLEQVSSSAMPCPPTEIDVVVCGAHLAGQPLNWQLTERGGSLVACTRTSPNYALYALPDGKRPALVKLNTPGSAIEVEVWRMPAAAFGSFVCGIPAPLGIGKVELEDGSELPGFICDGYGLEGAKDVSNFGSWRNWLSEKAAS</sequence>
<dbReference type="InterPro" id="IPR000120">
    <property type="entry name" value="Amidase"/>
</dbReference>
<dbReference type="EC" id="3.5.1.54" evidence="3"/>
<accession>A0AAW7X8L6</accession>
<dbReference type="Gene3D" id="3.10.490.10">
    <property type="entry name" value="Gamma-glutamyl cyclotransferase-like"/>
    <property type="match status" value="1"/>
</dbReference>
<dbReference type="Proteomes" id="UP001169760">
    <property type="component" value="Unassembled WGS sequence"/>
</dbReference>
<evidence type="ECO:0000313" key="3">
    <source>
        <dbReference type="EMBL" id="MDO6422833.1"/>
    </source>
</evidence>
<dbReference type="InterPro" id="IPR023631">
    <property type="entry name" value="Amidase_dom"/>
</dbReference>
<dbReference type="NCBIfam" id="TIGR02713">
    <property type="entry name" value="allophanate_hyd"/>
    <property type="match status" value="1"/>
</dbReference>
<organism evidence="3 4">
    <name type="scientific">Saccharophagus degradans</name>
    <dbReference type="NCBI Taxonomy" id="86304"/>
    <lineage>
        <taxon>Bacteria</taxon>
        <taxon>Pseudomonadati</taxon>
        <taxon>Pseudomonadota</taxon>
        <taxon>Gammaproteobacteria</taxon>
        <taxon>Cellvibrionales</taxon>
        <taxon>Cellvibrionaceae</taxon>
        <taxon>Saccharophagus</taxon>
    </lineage>
</organism>
<dbReference type="AlphaFoldDB" id="A0AAW7X8L6"/>
<evidence type="ECO:0000259" key="2">
    <source>
        <dbReference type="Pfam" id="PF21986"/>
    </source>
</evidence>
<reference evidence="3" key="1">
    <citation type="submission" date="2023-07" db="EMBL/GenBank/DDBJ databases">
        <title>Genome content predicts the carbon catabolic preferences of heterotrophic bacteria.</title>
        <authorList>
            <person name="Gralka M."/>
        </authorList>
    </citation>
    <scope>NUCLEOTIDE SEQUENCE</scope>
    <source>
        <strain evidence="3">I3M17_2</strain>
    </source>
</reference>
<keyword evidence="3" id="KW-0378">Hydrolase</keyword>
<dbReference type="NCBIfam" id="NF006043">
    <property type="entry name" value="PRK08186.1"/>
    <property type="match status" value="1"/>
</dbReference>
<name>A0AAW7X8L6_9GAMM</name>
<evidence type="ECO:0000313" key="4">
    <source>
        <dbReference type="Proteomes" id="UP001169760"/>
    </source>
</evidence>
<evidence type="ECO:0000259" key="1">
    <source>
        <dbReference type="Pfam" id="PF01425"/>
    </source>
</evidence>
<dbReference type="InterPro" id="IPR053844">
    <property type="entry name" value="AH_C"/>
</dbReference>
<feature type="domain" description="Amidase" evidence="1">
    <location>
        <begin position="33"/>
        <end position="436"/>
    </location>
</feature>
<dbReference type="InterPro" id="IPR014085">
    <property type="entry name" value="Allophanate_hydrolase"/>
</dbReference>
<dbReference type="Gene3D" id="3.90.1300.10">
    <property type="entry name" value="Amidase signature (AS) domain"/>
    <property type="match status" value="1"/>
</dbReference>
<dbReference type="PANTHER" id="PTHR11895:SF169">
    <property type="entry name" value="GLUTAMYL-TRNA(GLN) AMIDOTRANSFERASE"/>
    <property type="match status" value="1"/>
</dbReference>